<dbReference type="Proteomes" id="UP000180057">
    <property type="component" value="Unassembled WGS sequence"/>
</dbReference>
<gene>
    <name evidence="1" type="ORF">BKP45_02235</name>
</gene>
<keyword evidence="2" id="KW-1185">Reference proteome</keyword>
<dbReference type="EMBL" id="MLQS01000001">
    <property type="protein sequence ID" value="OIJ21577.1"/>
    <property type="molecule type" value="Genomic_DNA"/>
</dbReference>
<comment type="caution">
    <text evidence="1">The sequence shown here is derived from an EMBL/GenBank/DDBJ whole genome shotgun (WGS) entry which is preliminary data.</text>
</comment>
<proteinExistence type="predicted"/>
<dbReference type="AlphaFoldDB" id="A0A1S2MCM0"/>
<protein>
    <submittedName>
        <fullName evidence="1">Uncharacterized protein</fullName>
    </submittedName>
</protein>
<evidence type="ECO:0000313" key="1">
    <source>
        <dbReference type="EMBL" id="OIJ21577.1"/>
    </source>
</evidence>
<reference evidence="1 2" key="1">
    <citation type="submission" date="2016-10" db="EMBL/GenBank/DDBJ databases">
        <title>Draft genome sequences of four alkaliphilic bacteria belonging to the Anaerobacillus genus.</title>
        <authorList>
            <person name="Bassil N.M."/>
            <person name="Lloyd J.R."/>
        </authorList>
    </citation>
    <scope>NUCLEOTIDE SEQUENCE [LARGE SCALE GENOMIC DNA]</scope>
    <source>
        <strain evidence="1 2">DSM 22531</strain>
    </source>
</reference>
<sequence length="162" mass="19420">MFNWVPNNEQDVCERRLRKVMKRLKVENFNFNYDRSSCYIDFHYQNKIYRLEHSIDKAKDRGLIMLRNGLDCLSELIDSLEDLCQIIQRGTYNLETWIAGMTQSASVDKISEDVEELHIRYKPIGRQKNGEYDRHEERTNITPESYLEDLSRNQILQRIRGK</sequence>
<name>A0A1S2MCM0_9BACI</name>
<dbReference type="OrthoDB" id="2703450at2"/>
<evidence type="ECO:0000313" key="2">
    <source>
        <dbReference type="Proteomes" id="UP000180057"/>
    </source>
</evidence>
<accession>A0A1S2MCM0</accession>
<organism evidence="1 2">
    <name type="scientific">Anaerobacillus alkalidiazotrophicus</name>
    <dbReference type="NCBI Taxonomy" id="472963"/>
    <lineage>
        <taxon>Bacteria</taxon>
        <taxon>Bacillati</taxon>
        <taxon>Bacillota</taxon>
        <taxon>Bacilli</taxon>
        <taxon>Bacillales</taxon>
        <taxon>Bacillaceae</taxon>
        <taxon>Anaerobacillus</taxon>
    </lineage>
</organism>